<dbReference type="Pfam" id="PF20911">
    <property type="entry name" value="GP7"/>
    <property type="match status" value="1"/>
</dbReference>
<dbReference type="RefSeq" id="WP_126980058.1">
    <property type="nucleotide sequence ID" value="NZ_CAWUGC010000015.1"/>
</dbReference>
<dbReference type="AlphaFoldDB" id="A0A433SCV4"/>
<dbReference type="InterPro" id="IPR048813">
    <property type="entry name" value="GP7-like"/>
</dbReference>
<accession>A0A433SCV4</accession>
<evidence type="ECO:0008006" key="3">
    <source>
        <dbReference type="Google" id="ProtNLM"/>
    </source>
</evidence>
<dbReference type="NCBIfam" id="NF045672">
    <property type="entry name" value="MCP_gp7_epsi_15"/>
    <property type="match status" value="1"/>
</dbReference>
<dbReference type="EMBL" id="PQSP01000004">
    <property type="protein sequence ID" value="RUS66577.1"/>
    <property type="molecule type" value="Genomic_DNA"/>
</dbReference>
<evidence type="ECO:0000313" key="1">
    <source>
        <dbReference type="EMBL" id="RUS66577.1"/>
    </source>
</evidence>
<sequence>MAVANEAPRSNLTLNDWAKRLDENGKVDKIVEILNQNNSILSDMIWREGNLPTGHKTTIRTGMPNVAWRKLYEGVQPSKSTTVQITDTCGMLESYSEVDKDLADLNGNTEQFRLSESQAFFEAMNQEMAQTLIYGNATAEPAKFTGLAVRYSELASANAAASAQNVLGAGGTTGPLTSIWLVGWGDNTVHGIFPKGSKAGLSFDDKGQVTVTDDKGGYFEAYRAHIKWNAGLTVRDWRYVVRVANISVNDLEGLSGSQALDAKTSIIKLMSRAIDHLPSLDAVRPAFYVNRTLFSLLKIAAMEKTSNVLSIEQGLNQFGKRTSEVVFDGVPIRKVDRIMNNEDVVVAP</sequence>
<dbReference type="OrthoDB" id="1630256at2"/>
<name>A0A433SCV4_9BURK</name>
<organism evidence="1 2">
    <name type="scientific">Saezia sanguinis</name>
    <dbReference type="NCBI Taxonomy" id="1965230"/>
    <lineage>
        <taxon>Bacteria</taxon>
        <taxon>Pseudomonadati</taxon>
        <taxon>Pseudomonadota</taxon>
        <taxon>Betaproteobacteria</taxon>
        <taxon>Burkholderiales</taxon>
        <taxon>Saeziaceae</taxon>
        <taxon>Saezia</taxon>
    </lineage>
</organism>
<keyword evidence="2" id="KW-1185">Reference proteome</keyword>
<reference evidence="1 2" key="1">
    <citation type="submission" date="2018-01" db="EMBL/GenBank/DDBJ databases">
        <title>Saezia sanguinis gen. nov., sp. nov., in the order Burkholderiales isolated from human blood.</title>
        <authorList>
            <person name="Medina-Pascual M.J."/>
            <person name="Valdezate S."/>
            <person name="Monzon S."/>
            <person name="Cuesta I."/>
            <person name="Carrasco G."/>
            <person name="Villalon P."/>
            <person name="Saez-Nieto J.A."/>
        </authorList>
    </citation>
    <scope>NUCLEOTIDE SEQUENCE [LARGE SCALE GENOMIC DNA]</scope>
    <source>
        <strain evidence="1 2">CNM695-12</strain>
    </source>
</reference>
<evidence type="ECO:0000313" key="2">
    <source>
        <dbReference type="Proteomes" id="UP000286947"/>
    </source>
</evidence>
<comment type="caution">
    <text evidence="1">The sequence shown here is derived from an EMBL/GenBank/DDBJ whole genome shotgun (WGS) entry which is preliminary data.</text>
</comment>
<protein>
    <recommendedName>
        <fullName evidence="3">Phage protein</fullName>
    </recommendedName>
</protein>
<gene>
    <name evidence="1" type="ORF">CUZ56_01857</name>
</gene>
<dbReference type="Proteomes" id="UP000286947">
    <property type="component" value="Unassembled WGS sequence"/>
</dbReference>
<proteinExistence type="predicted"/>